<feature type="chain" id="PRO_5020550223" evidence="1">
    <location>
        <begin position="23"/>
        <end position="53"/>
    </location>
</feature>
<evidence type="ECO:0000256" key="1">
    <source>
        <dbReference type="SAM" id="SignalP"/>
    </source>
</evidence>
<reference evidence="2 3" key="1">
    <citation type="submission" date="2019-01" db="EMBL/GenBank/DDBJ databases">
        <title>Draft genome sequence of Psathyrella aberdarensis IHI B618.</title>
        <authorList>
            <person name="Buettner E."/>
            <person name="Kellner H."/>
        </authorList>
    </citation>
    <scope>NUCLEOTIDE SEQUENCE [LARGE SCALE GENOMIC DNA]</scope>
    <source>
        <strain evidence="2 3">IHI B618</strain>
    </source>
</reference>
<dbReference type="AlphaFoldDB" id="A0A4Q2DMZ8"/>
<name>A0A4Q2DMZ8_9AGAR</name>
<keyword evidence="3" id="KW-1185">Reference proteome</keyword>
<comment type="caution">
    <text evidence="2">The sequence shown here is derived from an EMBL/GenBank/DDBJ whole genome shotgun (WGS) entry which is preliminary data.</text>
</comment>
<accession>A0A4Q2DMZ8</accession>
<evidence type="ECO:0000313" key="3">
    <source>
        <dbReference type="Proteomes" id="UP000290288"/>
    </source>
</evidence>
<proteinExistence type="predicted"/>
<sequence>MRAFSLYAQLLFVMLASMTVRASPNPARVLSKNAESVHLYKKTPAEVGDRRAP</sequence>
<protein>
    <submittedName>
        <fullName evidence="2">Uncharacterized protein</fullName>
    </submittedName>
</protein>
<organism evidence="2 3">
    <name type="scientific">Candolleomyces aberdarensis</name>
    <dbReference type="NCBI Taxonomy" id="2316362"/>
    <lineage>
        <taxon>Eukaryota</taxon>
        <taxon>Fungi</taxon>
        <taxon>Dikarya</taxon>
        <taxon>Basidiomycota</taxon>
        <taxon>Agaricomycotina</taxon>
        <taxon>Agaricomycetes</taxon>
        <taxon>Agaricomycetidae</taxon>
        <taxon>Agaricales</taxon>
        <taxon>Agaricineae</taxon>
        <taxon>Psathyrellaceae</taxon>
        <taxon>Candolleomyces</taxon>
    </lineage>
</organism>
<evidence type="ECO:0000313" key="2">
    <source>
        <dbReference type="EMBL" id="RXW21570.1"/>
    </source>
</evidence>
<dbReference type="Proteomes" id="UP000290288">
    <property type="component" value="Unassembled WGS sequence"/>
</dbReference>
<keyword evidence="1" id="KW-0732">Signal</keyword>
<dbReference type="EMBL" id="SDEE01000102">
    <property type="protein sequence ID" value="RXW21570.1"/>
    <property type="molecule type" value="Genomic_DNA"/>
</dbReference>
<feature type="signal peptide" evidence="1">
    <location>
        <begin position="1"/>
        <end position="22"/>
    </location>
</feature>
<gene>
    <name evidence="2" type="ORF">EST38_g4263</name>
</gene>